<reference evidence="1" key="1">
    <citation type="journal article" date="2015" name="Nature">
        <title>Complex archaea that bridge the gap between prokaryotes and eukaryotes.</title>
        <authorList>
            <person name="Spang A."/>
            <person name="Saw J.H."/>
            <person name="Jorgensen S.L."/>
            <person name="Zaremba-Niedzwiedzka K."/>
            <person name="Martijn J."/>
            <person name="Lind A.E."/>
            <person name="van Eijk R."/>
            <person name="Schleper C."/>
            <person name="Guy L."/>
            <person name="Ettema T.J."/>
        </authorList>
    </citation>
    <scope>NUCLEOTIDE SEQUENCE</scope>
</reference>
<accession>A0A0F9FLD0</accession>
<gene>
    <name evidence="1" type="ORF">LCGC14_2228950</name>
</gene>
<dbReference type="EMBL" id="LAZR01029946">
    <property type="protein sequence ID" value="KKL58080.1"/>
    <property type="molecule type" value="Genomic_DNA"/>
</dbReference>
<feature type="non-terminal residue" evidence="1">
    <location>
        <position position="1"/>
    </location>
</feature>
<comment type="caution">
    <text evidence="1">The sequence shown here is derived from an EMBL/GenBank/DDBJ whole genome shotgun (WGS) entry which is preliminary data.</text>
</comment>
<evidence type="ECO:0000313" key="1">
    <source>
        <dbReference type="EMBL" id="KKL58080.1"/>
    </source>
</evidence>
<name>A0A0F9FLD0_9ZZZZ</name>
<dbReference type="AlphaFoldDB" id="A0A0F9FLD0"/>
<protein>
    <submittedName>
        <fullName evidence="1">Uncharacterized protein</fullName>
    </submittedName>
</protein>
<proteinExistence type="predicted"/>
<organism evidence="1">
    <name type="scientific">marine sediment metagenome</name>
    <dbReference type="NCBI Taxonomy" id="412755"/>
    <lineage>
        <taxon>unclassified sequences</taxon>
        <taxon>metagenomes</taxon>
        <taxon>ecological metagenomes</taxon>
    </lineage>
</organism>
<sequence length="235" mass="28055">IKENPIYRRTFHEREAEIFKEITLNDSSEKILKILAMNKVEMDIQTNEEYSKLLKTQDKIKEDFKDKIDIILFKIDNEKKDDLIGYIVSHRKIIELLEEKIKLTPDNDYEKEEVIHDLIFPRKTTSDQLDFEDHNLWILDEKLAFHTIAKSDLGYDKTFENTNKERPDIIVICSDEESNYASNISIIEFKRPQEKSKNNEPIDQIKDYIIEIKNKKIKNINLRTDDKTNLRNKIH</sequence>